<evidence type="ECO:0000256" key="6">
    <source>
        <dbReference type="ARBA" id="ARBA00022884"/>
    </source>
</evidence>
<dbReference type="Pfam" id="PF00076">
    <property type="entry name" value="RRM_1"/>
    <property type="match status" value="1"/>
</dbReference>
<feature type="domain" description="C2H2-type" evidence="12">
    <location>
        <begin position="870"/>
        <end position="900"/>
    </location>
</feature>
<feature type="domain" description="G-patch" evidence="13">
    <location>
        <begin position="968"/>
        <end position="1014"/>
    </location>
</feature>
<dbReference type="InterPro" id="IPR013087">
    <property type="entry name" value="Znf_C2H2_type"/>
</dbReference>
<dbReference type="OrthoDB" id="29221at2759"/>
<dbReference type="GO" id="GO:0008270">
    <property type="term" value="F:zinc ion binding"/>
    <property type="evidence" value="ECO:0007669"/>
    <property type="project" value="UniProtKB-KW"/>
</dbReference>
<keyword evidence="5" id="KW-0862">Zinc</keyword>
<feature type="compositionally biased region" description="Basic and acidic residues" evidence="10">
    <location>
        <begin position="201"/>
        <end position="225"/>
    </location>
</feature>
<keyword evidence="3" id="KW-0677">Repeat</keyword>
<dbReference type="GO" id="GO:0000398">
    <property type="term" value="P:mRNA splicing, via spliceosome"/>
    <property type="evidence" value="ECO:0007669"/>
    <property type="project" value="TreeGrafter"/>
</dbReference>
<evidence type="ECO:0000256" key="2">
    <source>
        <dbReference type="ARBA" id="ARBA00022723"/>
    </source>
</evidence>
<evidence type="ECO:0000259" key="14">
    <source>
        <dbReference type="PROSITE" id="PS50199"/>
    </source>
</evidence>
<dbReference type="PROSITE" id="PS50102">
    <property type="entry name" value="RRM"/>
    <property type="match status" value="1"/>
</dbReference>
<reference evidence="15 16" key="1">
    <citation type="submission" date="2017-12" db="EMBL/GenBank/DDBJ databases">
        <title>Hemimetabolous genomes reveal molecular basis of termite eusociality.</title>
        <authorList>
            <person name="Harrison M.C."/>
            <person name="Jongepier E."/>
            <person name="Robertson H.M."/>
            <person name="Arning N."/>
            <person name="Bitard-Feildel T."/>
            <person name="Chao H."/>
            <person name="Childers C.P."/>
            <person name="Dinh H."/>
            <person name="Doddapaneni H."/>
            <person name="Dugan S."/>
            <person name="Gowin J."/>
            <person name="Greiner C."/>
            <person name="Han Y."/>
            <person name="Hu H."/>
            <person name="Hughes D.S.T."/>
            <person name="Huylmans A.-K."/>
            <person name="Kemena C."/>
            <person name="Kremer L.P.M."/>
            <person name="Lee S.L."/>
            <person name="Lopez-Ezquerra A."/>
            <person name="Mallet L."/>
            <person name="Monroy-Kuhn J.M."/>
            <person name="Moser A."/>
            <person name="Murali S.C."/>
            <person name="Muzny D.M."/>
            <person name="Otani S."/>
            <person name="Piulachs M.-D."/>
            <person name="Poelchau M."/>
            <person name="Qu J."/>
            <person name="Schaub F."/>
            <person name="Wada-Katsumata A."/>
            <person name="Worley K.C."/>
            <person name="Xie Q."/>
            <person name="Ylla G."/>
            <person name="Poulsen M."/>
            <person name="Gibbs R.A."/>
            <person name="Schal C."/>
            <person name="Richards S."/>
            <person name="Belles X."/>
            <person name="Korb J."/>
            <person name="Bornberg-Bauer E."/>
        </authorList>
    </citation>
    <scope>NUCLEOTIDE SEQUENCE [LARGE SCALE GENOMIC DNA]</scope>
    <source>
        <tissue evidence="15">Whole body</tissue>
    </source>
</reference>
<feature type="compositionally biased region" description="Basic and acidic residues" evidence="10">
    <location>
        <begin position="105"/>
        <end position="129"/>
    </location>
</feature>
<keyword evidence="4 9" id="KW-0863">Zinc-finger</keyword>
<evidence type="ECO:0000256" key="5">
    <source>
        <dbReference type="ARBA" id="ARBA00022833"/>
    </source>
</evidence>
<feature type="compositionally biased region" description="Basic and acidic residues" evidence="10">
    <location>
        <begin position="139"/>
        <end position="185"/>
    </location>
</feature>
<feature type="region of interest" description="Disordered" evidence="10">
    <location>
        <begin position="1"/>
        <end position="30"/>
    </location>
</feature>
<dbReference type="InterPro" id="IPR000504">
    <property type="entry name" value="RRM_dom"/>
</dbReference>
<dbReference type="PROSITE" id="PS50174">
    <property type="entry name" value="G_PATCH"/>
    <property type="match status" value="1"/>
</dbReference>
<protein>
    <submittedName>
        <fullName evidence="15">RNA-binding protein 5</fullName>
    </submittedName>
</protein>
<feature type="region of interest" description="Disordered" evidence="10">
    <location>
        <begin position="717"/>
        <end position="740"/>
    </location>
</feature>
<dbReference type="Proteomes" id="UP000235965">
    <property type="component" value="Unassembled WGS sequence"/>
</dbReference>
<proteinExistence type="predicted"/>
<dbReference type="EMBL" id="NEVH01023960">
    <property type="protein sequence ID" value="PNF17646.1"/>
    <property type="molecule type" value="Genomic_DNA"/>
</dbReference>
<evidence type="ECO:0000256" key="8">
    <source>
        <dbReference type="PROSITE-ProRule" id="PRU00176"/>
    </source>
</evidence>
<dbReference type="GO" id="GO:0005634">
    <property type="term" value="C:nucleus"/>
    <property type="evidence" value="ECO:0007669"/>
    <property type="project" value="UniProtKB-SubCell"/>
</dbReference>
<dbReference type="EMBL" id="NEVH01023960">
    <property type="protein sequence ID" value="PNF17648.1"/>
    <property type="molecule type" value="Genomic_DNA"/>
</dbReference>
<feature type="region of interest" description="Disordered" evidence="10">
    <location>
        <begin position="49"/>
        <end position="233"/>
    </location>
</feature>
<evidence type="ECO:0000256" key="9">
    <source>
        <dbReference type="PROSITE-ProRule" id="PRU00322"/>
    </source>
</evidence>
<dbReference type="PANTHER" id="PTHR13948:SF3">
    <property type="entry name" value="FI21118P1"/>
    <property type="match status" value="1"/>
</dbReference>
<dbReference type="InterPro" id="IPR012677">
    <property type="entry name" value="Nucleotide-bd_a/b_plait_sf"/>
</dbReference>
<keyword evidence="2" id="KW-0479">Metal-binding</keyword>
<feature type="domain" description="RanBP2-type" evidence="14">
    <location>
        <begin position="357"/>
        <end position="387"/>
    </location>
</feature>
<evidence type="ECO:0000256" key="3">
    <source>
        <dbReference type="ARBA" id="ARBA00022737"/>
    </source>
</evidence>
<dbReference type="Gene3D" id="3.30.70.330">
    <property type="match status" value="2"/>
</dbReference>
<dbReference type="SMART" id="SM00547">
    <property type="entry name" value="ZnF_RBZ"/>
    <property type="match status" value="1"/>
</dbReference>
<dbReference type="GO" id="GO:0003723">
    <property type="term" value="F:RNA binding"/>
    <property type="evidence" value="ECO:0007669"/>
    <property type="project" value="UniProtKB-UniRule"/>
</dbReference>
<evidence type="ECO:0000259" key="12">
    <source>
        <dbReference type="PROSITE" id="PS50157"/>
    </source>
</evidence>
<dbReference type="SUPFAM" id="SSF90209">
    <property type="entry name" value="Ran binding protein zinc finger-like"/>
    <property type="match status" value="1"/>
</dbReference>
<dbReference type="FunCoup" id="A0A2J7PMU0">
    <property type="interactions" value="2651"/>
</dbReference>
<feature type="compositionally biased region" description="Low complexity" evidence="10">
    <location>
        <begin position="186"/>
        <end position="199"/>
    </location>
</feature>
<dbReference type="CDD" id="cd12313">
    <property type="entry name" value="RRM1_RRM2_RBM5_like"/>
    <property type="match status" value="1"/>
</dbReference>
<dbReference type="Gene3D" id="4.10.1060.10">
    <property type="entry name" value="Zinc finger, RanBP2-type"/>
    <property type="match status" value="1"/>
</dbReference>
<feature type="region of interest" description="Disordered" evidence="10">
    <location>
        <begin position="634"/>
        <end position="666"/>
    </location>
</feature>
<dbReference type="PROSITE" id="PS50157">
    <property type="entry name" value="ZINC_FINGER_C2H2_2"/>
    <property type="match status" value="1"/>
</dbReference>
<comment type="caution">
    <text evidence="15">The sequence shown here is derived from an EMBL/GenBank/DDBJ whole genome shotgun (WGS) entry which is preliminary data.</text>
</comment>
<dbReference type="InterPro" id="IPR035979">
    <property type="entry name" value="RBD_domain_sf"/>
</dbReference>
<dbReference type="InterPro" id="IPR041591">
    <property type="entry name" value="OCRE"/>
</dbReference>
<evidence type="ECO:0000259" key="11">
    <source>
        <dbReference type="PROSITE" id="PS50102"/>
    </source>
</evidence>
<feature type="compositionally biased region" description="Polar residues" evidence="10">
    <location>
        <begin position="652"/>
        <end position="666"/>
    </location>
</feature>
<dbReference type="InterPro" id="IPR036443">
    <property type="entry name" value="Znf_RanBP2_sf"/>
</dbReference>
<feature type="domain" description="RRM" evidence="11">
    <location>
        <begin position="265"/>
        <end position="346"/>
    </location>
</feature>
<comment type="subcellular location">
    <subcellularLocation>
        <location evidence="1">Nucleus</location>
    </subcellularLocation>
</comment>
<dbReference type="PANTHER" id="PTHR13948">
    <property type="entry name" value="RNA-BINDING PROTEIN"/>
    <property type="match status" value="1"/>
</dbReference>
<evidence type="ECO:0000256" key="10">
    <source>
        <dbReference type="SAM" id="MobiDB-lite"/>
    </source>
</evidence>
<evidence type="ECO:0000256" key="7">
    <source>
        <dbReference type="ARBA" id="ARBA00023242"/>
    </source>
</evidence>
<dbReference type="PROSITE" id="PS50199">
    <property type="entry name" value="ZF_RANBP2_2"/>
    <property type="match status" value="1"/>
</dbReference>
<name>A0A2J7PMU0_9NEOP</name>
<feature type="compositionally biased region" description="Basic and acidic residues" evidence="10">
    <location>
        <begin position="906"/>
        <end position="915"/>
    </location>
</feature>
<feature type="region of interest" description="Disordered" evidence="10">
    <location>
        <begin position="809"/>
        <end position="829"/>
    </location>
</feature>
<dbReference type="AlphaFoldDB" id="A0A2J7PMU0"/>
<dbReference type="Pfam" id="PF01585">
    <property type="entry name" value="G-patch"/>
    <property type="match status" value="1"/>
</dbReference>
<organism evidence="15 16">
    <name type="scientific">Cryptotermes secundus</name>
    <dbReference type="NCBI Taxonomy" id="105785"/>
    <lineage>
        <taxon>Eukaryota</taxon>
        <taxon>Metazoa</taxon>
        <taxon>Ecdysozoa</taxon>
        <taxon>Arthropoda</taxon>
        <taxon>Hexapoda</taxon>
        <taxon>Insecta</taxon>
        <taxon>Pterygota</taxon>
        <taxon>Neoptera</taxon>
        <taxon>Polyneoptera</taxon>
        <taxon>Dictyoptera</taxon>
        <taxon>Blattodea</taxon>
        <taxon>Blattoidea</taxon>
        <taxon>Termitoidae</taxon>
        <taxon>Kalotermitidae</taxon>
        <taxon>Cryptotermitinae</taxon>
        <taxon>Cryptotermes</taxon>
    </lineage>
</organism>
<feature type="compositionally biased region" description="Basic and acidic residues" evidence="10">
    <location>
        <begin position="724"/>
        <end position="740"/>
    </location>
</feature>
<keyword evidence="6 8" id="KW-0694">RNA-binding</keyword>
<evidence type="ECO:0000256" key="4">
    <source>
        <dbReference type="ARBA" id="ARBA00022771"/>
    </source>
</evidence>
<dbReference type="EMBL" id="NEVH01023960">
    <property type="protein sequence ID" value="PNF17647.1"/>
    <property type="molecule type" value="Genomic_DNA"/>
</dbReference>
<dbReference type="EMBL" id="NEVH01023960">
    <property type="protein sequence ID" value="PNF17649.1"/>
    <property type="molecule type" value="Genomic_DNA"/>
</dbReference>
<dbReference type="InterPro" id="IPR000467">
    <property type="entry name" value="G_patch_dom"/>
</dbReference>
<accession>A0A2J7PMU0</accession>
<dbReference type="PROSITE" id="PS01358">
    <property type="entry name" value="ZF_RANBP2_1"/>
    <property type="match status" value="1"/>
</dbReference>
<keyword evidence="16" id="KW-1185">Reference proteome</keyword>
<evidence type="ECO:0000313" key="15">
    <source>
        <dbReference type="EMBL" id="PNF17648.1"/>
    </source>
</evidence>
<keyword evidence="7" id="KW-0539">Nucleus</keyword>
<dbReference type="STRING" id="105785.A0A2J7PMU0"/>
<feature type="region of interest" description="Disordered" evidence="10">
    <location>
        <begin position="905"/>
        <end position="942"/>
    </location>
</feature>
<evidence type="ECO:0000256" key="1">
    <source>
        <dbReference type="ARBA" id="ARBA00004123"/>
    </source>
</evidence>
<dbReference type="SMART" id="SM00443">
    <property type="entry name" value="G_patch"/>
    <property type="match status" value="1"/>
</dbReference>
<evidence type="ECO:0000313" key="16">
    <source>
        <dbReference type="Proteomes" id="UP000235965"/>
    </source>
</evidence>
<dbReference type="SUPFAM" id="SSF54928">
    <property type="entry name" value="RNA-binding domain, RBD"/>
    <property type="match status" value="2"/>
</dbReference>
<feature type="compositionally biased region" description="Basic and acidic residues" evidence="10">
    <location>
        <begin position="49"/>
        <end position="96"/>
    </location>
</feature>
<dbReference type="InParanoid" id="A0A2J7PMU0"/>
<dbReference type="InterPro" id="IPR001876">
    <property type="entry name" value="Znf_RanBP2"/>
</dbReference>
<dbReference type="Pfam" id="PF17780">
    <property type="entry name" value="OCRE"/>
    <property type="match status" value="1"/>
</dbReference>
<gene>
    <name evidence="15" type="primary">rbm5_3</name>
    <name evidence="15" type="ORF">B7P43_G07357</name>
</gene>
<dbReference type="SMART" id="SM00360">
    <property type="entry name" value="RRM"/>
    <property type="match status" value="2"/>
</dbReference>
<sequence>MIDHGSTMYPARSKQMPPDGRSRQYMNSGVEDLHNDSCLMADSYNEHQVDRDWVRRLNRDRDSKSNRYRDHRYKDDDSFPEDSSYKDEDFSRERYSYDNPKGKYQRNDYKRYSGVDKRSYRDDSSDRKGHVSQGSYPKASHDGTDLNKSKHQSGDPKDMKNSRESLREDKEPRSRSSGGVRERGYSESSVESRSSGRSSKCSKELQEGRDSKHGQGGKDRNKRESNWSGCEDDGTENMNCLEHASRTPIGGSRDGDNYRDQVPNNTIMIRGLAQHITENDIRQDILRCGLMPKDIRLIRKKDTGTSRGFAFVEFNTLQESSQWMEMKHGVLMLQDHYRAVMHFSIPKDSQMDRTSLKSNQDWHCIRCGAHNFKRRDACFKCYTSRQESEGGEGSAEVSFHPTPTVLLRGLDVLSTEDSVLQAIKSISSVPIRSIRIGQDALTNTSRGVCYLEMNNVMDSIYMHNALIATPPLVDGRKVLVSYCKAQHDLPGIGSSVSSIATAAAAAGMDMDAVAQYSHLRKSTSGDLTEYNLEDVPRLADYCASLYATSPAEYTAYQQYYRQYYHTRISQGRSVTLPTQSQADCVNAAAAVAQSAIQQVQAAKEIKKQIEDPQLLRAGDKLAYEVVKIAQMKTQNSSVQPKSTDQDVAPGSVAQSSISNQKCSAPDVSSYQYDKTSGYYYDSHTGLYYDASTQYFYNSQTQQFLYWDTEKQLYLPATVSSEDSSASKEEGKKVKEKDRQDKVKVAKKIAKDMERWAKTLNQKKDNARQNLAVDAVILPSSKSVGAADAGYAVLERKERQPVDIQVVPSSELEERQLESSSQQGGSSGIWGASNNGSACALVAAYGGGSESDEEIEDVVQEDRQHTNWVKLACLLCKRQFPTKESLVRHQQFSDLHKQNLEGWYRVRGLDPHDPQQRNKKYRDRAKERRQKFGEPNQPHPNHLKEKYLKTREEVASISYEEPTRSGIGSDNVGNKLLQKMGWQEGMGLGKSNQGRTSIIQAEHRVSTAGLGVKGGTYGALPGETYKDCVKKMMFARYQELTEQEEGS</sequence>
<evidence type="ECO:0000259" key="13">
    <source>
        <dbReference type="PROSITE" id="PS50174"/>
    </source>
</evidence>